<dbReference type="Proteomes" id="UP000000759">
    <property type="component" value="Chromosome 18"/>
</dbReference>
<dbReference type="InParanoid" id="B7G831"/>
<dbReference type="GO" id="GO:0001653">
    <property type="term" value="F:peptide receptor activity"/>
    <property type="evidence" value="ECO:0007669"/>
    <property type="project" value="TreeGrafter"/>
</dbReference>
<evidence type="ECO:0000256" key="6">
    <source>
        <dbReference type="ARBA" id="ARBA00023239"/>
    </source>
</evidence>
<name>B7G831_PHATC</name>
<dbReference type="OrthoDB" id="40333at2759"/>
<dbReference type="GO" id="GO:0004016">
    <property type="term" value="F:adenylate cyclase activity"/>
    <property type="evidence" value="ECO:0007669"/>
    <property type="project" value="TreeGrafter"/>
</dbReference>
<dbReference type="Gene3D" id="3.30.70.1230">
    <property type="entry name" value="Nucleotide cyclase"/>
    <property type="match status" value="1"/>
</dbReference>
<dbReference type="KEGG" id="pti:PHATRDRAFT_48678"/>
<feature type="region of interest" description="Disordered" evidence="7">
    <location>
        <begin position="1"/>
        <end position="29"/>
    </location>
</feature>
<evidence type="ECO:0000256" key="8">
    <source>
        <dbReference type="SAM" id="Phobius"/>
    </source>
</evidence>
<dbReference type="eggNOG" id="KOG1023">
    <property type="taxonomic scope" value="Eukaryota"/>
</dbReference>
<accession>B7G831</accession>
<keyword evidence="3" id="KW-0547">Nucleotide-binding</keyword>
<organism evidence="10 11">
    <name type="scientific">Phaeodactylum tricornutum (strain CCAP 1055/1)</name>
    <dbReference type="NCBI Taxonomy" id="556484"/>
    <lineage>
        <taxon>Eukaryota</taxon>
        <taxon>Sar</taxon>
        <taxon>Stramenopiles</taxon>
        <taxon>Ochrophyta</taxon>
        <taxon>Bacillariophyta</taxon>
        <taxon>Bacillariophyceae</taxon>
        <taxon>Bacillariophycidae</taxon>
        <taxon>Naviculales</taxon>
        <taxon>Phaeodactylaceae</taxon>
        <taxon>Phaeodactylum</taxon>
    </lineage>
</organism>
<evidence type="ECO:0000256" key="3">
    <source>
        <dbReference type="ARBA" id="ARBA00022741"/>
    </source>
</evidence>
<reference evidence="10 11" key="1">
    <citation type="journal article" date="2008" name="Nature">
        <title>The Phaeodactylum genome reveals the evolutionary history of diatom genomes.</title>
        <authorList>
            <person name="Bowler C."/>
            <person name="Allen A.E."/>
            <person name="Badger J.H."/>
            <person name="Grimwood J."/>
            <person name="Jabbari K."/>
            <person name="Kuo A."/>
            <person name="Maheswari U."/>
            <person name="Martens C."/>
            <person name="Maumus F."/>
            <person name="Otillar R.P."/>
            <person name="Rayko E."/>
            <person name="Salamov A."/>
            <person name="Vandepoele K."/>
            <person name="Beszteri B."/>
            <person name="Gruber A."/>
            <person name="Heijde M."/>
            <person name="Katinka M."/>
            <person name="Mock T."/>
            <person name="Valentin K."/>
            <person name="Verret F."/>
            <person name="Berges J.A."/>
            <person name="Brownlee C."/>
            <person name="Cadoret J.P."/>
            <person name="Chiovitti A."/>
            <person name="Choi C.J."/>
            <person name="Coesel S."/>
            <person name="De Martino A."/>
            <person name="Detter J.C."/>
            <person name="Durkin C."/>
            <person name="Falciatore A."/>
            <person name="Fournet J."/>
            <person name="Haruta M."/>
            <person name="Huysman M.J."/>
            <person name="Jenkins B.D."/>
            <person name="Jiroutova K."/>
            <person name="Jorgensen R.E."/>
            <person name="Joubert Y."/>
            <person name="Kaplan A."/>
            <person name="Kroger N."/>
            <person name="Kroth P.G."/>
            <person name="La Roche J."/>
            <person name="Lindquist E."/>
            <person name="Lommer M."/>
            <person name="Martin-Jezequel V."/>
            <person name="Lopez P.J."/>
            <person name="Lucas S."/>
            <person name="Mangogna M."/>
            <person name="McGinnis K."/>
            <person name="Medlin L.K."/>
            <person name="Montsant A."/>
            <person name="Oudot-Le Secq M.P."/>
            <person name="Napoli C."/>
            <person name="Obornik M."/>
            <person name="Parker M.S."/>
            <person name="Petit J.L."/>
            <person name="Porcel B.M."/>
            <person name="Poulsen N."/>
            <person name="Robison M."/>
            <person name="Rychlewski L."/>
            <person name="Rynearson T.A."/>
            <person name="Schmutz J."/>
            <person name="Shapiro H."/>
            <person name="Siaut M."/>
            <person name="Stanley M."/>
            <person name="Sussman M.R."/>
            <person name="Taylor A.R."/>
            <person name="Vardi A."/>
            <person name="von Dassow P."/>
            <person name="Vyverman W."/>
            <person name="Willis A."/>
            <person name="Wyrwicz L.S."/>
            <person name="Rokhsar D.S."/>
            <person name="Weissenbach J."/>
            <person name="Armbrust E.V."/>
            <person name="Green B.R."/>
            <person name="Van de Peer Y."/>
            <person name="Grigoriev I.V."/>
        </authorList>
    </citation>
    <scope>NUCLEOTIDE SEQUENCE [LARGE SCALE GENOMIC DNA]</scope>
    <source>
        <strain evidence="10 11">CCAP 1055/1</strain>
    </source>
</reference>
<dbReference type="GO" id="GO:0000166">
    <property type="term" value="F:nucleotide binding"/>
    <property type="evidence" value="ECO:0007669"/>
    <property type="project" value="UniProtKB-KW"/>
</dbReference>
<dbReference type="GO" id="GO:0035556">
    <property type="term" value="P:intracellular signal transduction"/>
    <property type="evidence" value="ECO:0007669"/>
    <property type="project" value="InterPro"/>
</dbReference>
<evidence type="ECO:0000313" key="10">
    <source>
        <dbReference type="EMBL" id="EEC45340.1"/>
    </source>
</evidence>
<dbReference type="InterPro" id="IPR029787">
    <property type="entry name" value="Nucleotide_cyclase"/>
</dbReference>
<dbReference type="SMART" id="SM00044">
    <property type="entry name" value="CYCc"/>
    <property type="match status" value="1"/>
</dbReference>
<dbReference type="AlphaFoldDB" id="B7G831"/>
<dbReference type="InterPro" id="IPR001054">
    <property type="entry name" value="A/G_cyclase"/>
</dbReference>
<keyword evidence="2 8" id="KW-0812">Transmembrane</keyword>
<keyword evidence="5 8" id="KW-0472">Membrane</keyword>
<evidence type="ECO:0000256" key="1">
    <source>
        <dbReference type="ARBA" id="ARBA00004370"/>
    </source>
</evidence>
<dbReference type="Pfam" id="PF00211">
    <property type="entry name" value="Guanylate_cyc"/>
    <property type="match status" value="1"/>
</dbReference>
<comment type="subcellular location">
    <subcellularLocation>
        <location evidence="1">Membrane</location>
    </subcellularLocation>
</comment>
<feature type="compositionally biased region" description="Low complexity" evidence="7">
    <location>
        <begin position="729"/>
        <end position="742"/>
    </location>
</feature>
<protein>
    <recommendedName>
        <fullName evidence="9">Guanylate cyclase domain-containing protein</fullName>
    </recommendedName>
</protein>
<dbReference type="GO" id="GO:0004383">
    <property type="term" value="F:guanylate cyclase activity"/>
    <property type="evidence" value="ECO:0007669"/>
    <property type="project" value="TreeGrafter"/>
</dbReference>
<proteinExistence type="predicted"/>
<dbReference type="PANTHER" id="PTHR11920">
    <property type="entry name" value="GUANYLYL CYCLASE"/>
    <property type="match status" value="1"/>
</dbReference>
<feature type="transmembrane region" description="Helical" evidence="8">
    <location>
        <begin position="51"/>
        <end position="70"/>
    </location>
</feature>
<evidence type="ECO:0000256" key="2">
    <source>
        <dbReference type="ARBA" id="ARBA00022692"/>
    </source>
</evidence>
<dbReference type="PROSITE" id="PS50125">
    <property type="entry name" value="GUANYLATE_CYCLASE_2"/>
    <property type="match status" value="1"/>
</dbReference>
<dbReference type="RefSeq" id="XP_002183122.1">
    <property type="nucleotide sequence ID" value="XM_002183086.1"/>
</dbReference>
<dbReference type="CDD" id="cd07302">
    <property type="entry name" value="CHD"/>
    <property type="match status" value="1"/>
</dbReference>
<evidence type="ECO:0000256" key="4">
    <source>
        <dbReference type="ARBA" id="ARBA00022989"/>
    </source>
</evidence>
<feature type="transmembrane region" description="Helical" evidence="8">
    <location>
        <begin position="442"/>
        <end position="462"/>
    </location>
</feature>
<feature type="compositionally biased region" description="Basic and acidic residues" evidence="7">
    <location>
        <begin position="15"/>
        <end position="29"/>
    </location>
</feature>
<dbReference type="EMBL" id="CM000620">
    <property type="protein sequence ID" value="EEC45340.1"/>
    <property type="molecule type" value="Genomic_DNA"/>
</dbReference>
<dbReference type="GO" id="GO:0005886">
    <property type="term" value="C:plasma membrane"/>
    <property type="evidence" value="ECO:0007669"/>
    <property type="project" value="TreeGrafter"/>
</dbReference>
<evidence type="ECO:0000256" key="5">
    <source>
        <dbReference type="ARBA" id="ARBA00023136"/>
    </source>
</evidence>
<reference evidence="11" key="2">
    <citation type="submission" date="2008-08" db="EMBL/GenBank/DDBJ databases">
        <authorList>
            <consortium name="Diatom Consortium"/>
            <person name="Grigoriev I."/>
            <person name="Grimwood J."/>
            <person name="Kuo A."/>
            <person name="Otillar R.P."/>
            <person name="Salamov A."/>
            <person name="Detter J.C."/>
            <person name="Lindquist E."/>
            <person name="Shapiro H."/>
            <person name="Lucas S."/>
            <person name="Glavina del Rio T."/>
            <person name="Pitluck S."/>
            <person name="Rokhsar D."/>
            <person name="Bowler C."/>
        </authorList>
    </citation>
    <scope>GENOME REANNOTATION</scope>
    <source>
        <strain evidence="11">CCAP 1055/1</strain>
    </source>
</reference>
<dbReference type="HOGENOM" id="CLU_392624_0_0_1"/>
<gene>
    <name evidence="10" type="ORF">PHATRDRAFT_48678</name>
</gene>
<dbReference type="STRING" id="556484.B7G831"/>
<dbReference type="GeneID" id="7194911"/>
<sequence length="806" mass="88772">MPVLETANHWASHPSDSEKDPSKPEEKMRAACAEGNGIAEKETNAVNAIRLATFAVLVLVALTVSLLVYFHTKDTEEGEFAAQFISHGGKVVDSFRANAESRLAALSSFSASVTSYALHSNQSFPFVTLPDFERRAAFTLQLAQVLSIAVNAIVSQDNRAEWEAYSVLNQGWLAEGLSLQQAVVDEDENESVQQFQNQTSSGVLGEDVTSSLDIVPFIFSLEEGGTTSAYETGPGPFVPIWQIAPAIPLPSLINFNGLTHPTTQAELRTVLATGQRLVGPAADYSDDLDPSIAGRKALLNLFLNRWKSGGNDYEEGPVSEIYVPIQDRFGPNSTMAGVFSSTIYWQVYFTDILPETAQGVICVLENTCSQSFTYVINGAQASYLGQGDLHDPSYDEYMIETGFGAFIGRDNVAASRDGNCYYNVRAYPSKEMEELYITREPLYFTLTLVAVFVFTSLVFVAYDCLVQRRHTVVNKSALQSNAVVSSLFPEEVRSRLPSLYASKTERDAATKSMQHEKDDNDDSFDDYYDDSLPIADLYPNCTVLFADIAGFTAWSSNRSPTEVFKLLETMYGLFDKIAHKYSVFKIETIGDCYVAVTGLPKPQEMHAIIMCRFANACIVRMSQMMHVLVEKLGPDTANLSMRVGLHSGPVTAGVLRGEKARFQLFGDTVNTAARMESTGQKGRIHVSESTATLLINAGKQAWINARDELVQAKGKGEMQTYWVKPPDVGTKSTTTTSSGPSGRDLSLSQALLEAHSLKMDQKLSESKASAQKYEDLLDSFREIEVSEKKNEVESSPEPRKKEHRFV</sequence>
<feature type="region of interest" description="Disordered" evidence="7">
    <location>
        <begin position="724"/>
        <end position="744"/>
    </location>
</feature>
<dbReference type="GO" id="GO:0007168">
    <property type="term" value="P:receptor guanylyl cyclase signaling pathway"/>
    <property type="evidence" value="ECO:0007669"/>
    <property type="project" value="TreeGrafter"/>
</dbReference>
<feature type="region of interest" description="Disordered" evidence="7">
    <location>
        <begin position="784"/>
        <end position="806"/>
    </location>
</feature>
<dbReference type="SUPFAM" id="SSF55073">
    <property type="entry name" value="Nucleotide cyclase"/>
    <property type="match status" value="1"/>
</dbReference>
<evidence type="ECO:0000256" key="7">
    <source>
        <dbReference type="SAM" id="MobiDB-lite"/>
    </source>
</evidence>
<dbReference type="PANTHER" id="PTHR11920:SF335">
    <property type="entry name" value="GUANYLATE CYCLASE"/>
    <property type="match status" value="1"/>
</dbReference>
<dbReference type="PaxDb" id="2850-Phatr48678"/>
<evidence type="ECO:0000313" key="11">
    <source>
        <dbReference type="Proteomes" id="UP000000759"/>
    </source>
</evidence>
<keyword evidence="6" id="KW-0456">Lyase</keyword>
<keyword evidence="11" id="KW-1185">Reference proteome</keyword>
<feature type="domain" description="Guanylate cyclase" evidence="9">
    <location>
        <begin position="542"/>
        <end position="676"/>
    </location>
</feature>
<evidence type="ECO:0000259" key="9">
    <source>
        <dbReference type="PROSITE" id="PS50125"/>
    </source>
</evidence>
<dbReference type="InterPro" id="IPR050401">
    <property type="entry name" value="Cyclic_nucleotide_synthase"/>
</dbReference>
<keyword evidence="4 8" id="KW-1133">Transmembrane helix</keyword>